<proteinExistence type="predicted"/>
<dbReference type="AlphaFoldDB" id="X1L6B8"/>
<sequence>MDKRFETLQEQMSKRFEAVDKRFEAVDKRFEALIKEMNKGFEIARQERAQLQTSINSLGRRGG</sequence>
<evidence type="ECO:0000313" key="1">
    <source>
        <dbReference type="EMBL" id="GAI01446.1"/>
    </source>
</evidence>
<feature type="non-terminal residue" evidence="1">
    <location>
        <position position="63"/>
    </location>
</feature>
<accession>X1L6B8</accession>
<gene>
    <name evidence="1" type="ORF">S03H2_71357</name>
</gene>
<dbReference type="EMBL" id="BARU01047722">
    <property type="protein sequence ID" value="GAI01446.1"/>
    <property type="molecule type" value="Genomic_DNA"/>
</dbReference>
<protein>
    <submittedName>
        <fullName evidence="1">Uncharacterized protein</fullName>
    </submittedName>
</protein>
<dbReference type="Gene3D" id="6.10.250.2540">
    <property type="match status" value="1"/>
</dbReference>
<organism evidence="1">
    <name type="scientific">marine sediment metagenome</name>
    <dbReference type="NCBI Taxonomy" id="412755"/>
    <lineage>
        <taxon>unclassified sequences</taxon>
        <taxon>metagenomes</taxon>
        <taxon>ecological metagenomes</taxon>
    </lineage>
</organism>
<reference evidence="1" key="1">
    <citation type="journal article" date="2014" name="Front. Microbiol.">
        <title>High frequency of phylogenetically diverse reductive dehalogenase-homologous genes in deep subseafloor sedimentary metagenomes.</title>
        <authorList>
            <person name="Kawai M."/>
            <person name="Futagami T."/>
            <person name="Toyoda A."/>
            <person name="Takaki Y."/>
            <person name="Nishi S."/>
            <person name="Hori S."/>
            <person name="Arai W."/>
            <person name="Tsubouchi T."/>
            <person name="Morono Y."/>
            <person name="Uchiyama I."/>
            <person name="Ito T."/>
            <person name="Fujiyama A."/>
            <person name="Inagaki F."/>
            <person name="Takami H."/>
        </authorList>
    </citation>
    <scope>NUCLEOTIDE SEQUENCE</scope>
    <source>
        <strain evidence="1">Expedition CK06-06</strain>
    </source>
</reference>
<name>X1L6B8_9ZZZZ</name>
<comment type="caution">
    <text evidence="1">The sequence shown here is derived from an EMBL/GenBank/DDBJ whole genome shotgun (WGS) entry which is preliminary data.</text>
</comment>